<gene>
    <name evidence="2" type="ORF">PA7_18710</name>
</gene>
<dbReference type="AlphaFoldDB" id="A0A511D375"/>
<feature type="transmembrane region" description="Helical" evidence="1">
    <location>
        <begin position="22"/>
        <end position="39"/>
    </location>
</feature>
<evidence type="ECO:0000313" key="3">
    <source>
        <dbReference type="Proteomes" id="UP000321328"/>
    </source>
</evidence>
<dbReference type="Pfam" id="PF11292">
    <property type="entry name" value="DUF3093"/>
    <property type="match status" value="1"/>
</dbReference>
<name>A0A511D375_9PSEU</name>
<dbReference type="STRING" id="1123024.GCA_000423625_03584"/>
<protein>
    <recommendedName>
        <fullName evidence="4">DUF3093 domain-containing protein</fullName>
    </recommendedName>
</protein>
<comment type="caution">
    <text evidence="2">The sequence shown here is derived from an EMBL/GenBank/DDBJ whole genome shotgun (WGS) entry which is preliminary data.</text>
</comment>
<dbReference type="Proteomes" id="UP000321328">
    <property type="component" value="Unassembled WGS sequence"/>
</dbReference>
<evidence type="ECO:0000256" key="1">
    <source>
        <dbReference type="SAM" id="Phobius"/>
    </source>
</evidence>
<keyword evidence="3" id="KW-1185">Reference proteome</keyword>
<keyword evidence="1" id="KW-0472">Membrane</keyword>
<dbReference type="EMBL" id="BJVI01000015">
    <property type="protein sequence ID" value="GEL18034.1"/>
    <property type="molecule type" value="Genomic_DNA"/>
</dbReference>
<keyword evidence="1" id="KW-1133">Transmembrane helix</keyword>
<reference evidence="2 3" key="1">
    <citation type="submission" date="2019-07" db="EMBL/GenBank/DDBJ databases">
        <title>Whole genome shotgun sequence of Pseudonocardia asaccharolytica NBRC 16224.</title>
        <authorList>
            <person name="Hosoyama A."/>
            <person name="Uohara A."/>
            <person name="Ohji S."/>
            <person name="Ichikawa N."/>
        </authorList>
    </citation>
    <scope>NUCLEOTIDE SEQUENCE [LARGE SCALE GENOMIC DNA]</scope>
    <source>
        <strain evidence="2 3">NBRC 16224</strain>
    </source>
</reference>
<organism evidence="2 3">
    <name type="scientific">Pseudonocardia asaccharolytica DSM 44247 = NBRC 16224</name>
    <dbReference type="NCBI Taxonomy" id="1123024"/>
    <lineage>
        <taxon>Bacteria</taxon>
        <taxon>Bacillati</taxon>
        <taxon>Actinomycetota</taxon>
        <taxon>Actinomycetes</taxon>
        <taxon>Pseudonocardiales</taxon>
        <taxon>Pseudonocardiaceae</taxon>
        <taxon>Pseudonocardia</taxon>
    </lineage>
</organism>
<proteinExistence type="predicted"/>
<evidence type="ECO:0008006" key="4">
    <source>
        <dbReference type="Google" id="ProtNLM"/>
    </source>
</evidence>
<sequence>MIGIGVLLGAEIHMGYPGLRSWIGYAVVIPLLVAALVWLGSSRVQVAGGELRAGRARVPLRFIGRTEIVHRPDKQVALGPELDPMAYLLHRAWVGPVLRIELLDPQDPTPYWIVSTRDPEGLVAALAHDR</sequence>
<dbReference type="InterPro" id="IPR021443">
    <property type="entry name" value="DUF3093"/>
</dbReference>
<evidence type="ECO:0000313" key="2">
    <source>
        <dbReference type="EMBL" id="GEL18034.1"/>
    </source>
</evidence>
<accession>A0A511D375</accession>
<keyword evidence="1" id="KW-0812">Transmembrane</keyword>